<name>A0A2H5PTX5_CITUN</name>
<dbReference type="STRING" id="55188.A0A2H5PTX5"/>
<protein>
    <submittedName>
        <fullName evidence="2">Uncharacterized protein</fullName>
    </submittedName>
</protein>
<feature type="region of interest" description="Disordered" evidence="1">
    <location>
        <begin position="1"/>
        <end position="20"/>
    </location>
</feature>
<evidence type="ECO:0000313" key="2">
    <source>
        <dbReference type="EMBL" id="GAY55801.1"/>
    </source>
</evidence>
<dbReference type="EMBL" id="BDQV01000125">
    <property type="protein sequence ID" value="GAY55801.1"/>
    <property type="molecule type" value="Genomic_DNA"/>
</dbReference>
<proteinExistence type="predicted"/>
<reference evidence="2 3" key="1">
    <citation type="journal article" date="2017" name="Front. Genet.">
        <title>Draft sequencing of the heterozygous diploid genome of Satsuma (Citrus unshiu Marc.) using a hybrid assembly approach.</title>
        <authorList>
            <person name="Shimizu T."/>
            <person name="Tanizawa Y."/>
            <person name="Mochizuki T."/>
            <person name="Nagasaki H."/>
            <person name="Yoshioka T."/>
            <person name="Toyoda A."/>
            <person name="Fujiyama A."/>
            <person name="Kaminuma E."/>
            <person name="Nakamura Y."/>
        </authorList>
    </citation>
    <scope>NUCLEOTIDE SEQUENCE [LARGE SCALE GENOMIC DNA]</scope>
    <source>
        <strain evidence="3">cv. Miyagawa wase</strain>
    </source>
</reference>
<gene>
    <name evidence="2" type="ORF">CUMW_166880</name>
</gene>
<organism evidence="2 3">
    <name type="scientific">Citrus unshiu</name>
    <name type="common">Satsuma mandarin</name>
    <name type="synonym">Citrus nobilis var. unshiu</name>
    <dbReference type="NCBI Taxonomy" id="55188"/>
    <lineage>
        <taxon>Eukaryota</taxon>
        <taxon>Viridiplantae</taxon>
        <taxon>Streptophyta</taxon>
        <taxon>Embryophyta</taxon>
        <taxon>Tracheophyta</taxon>
        <taxon>Spermatophyta</taxon>
        <taxon>Magnoliopsida</taxon>
        <taxon>eudicotyledons</taxon>
        <taxon>Gunneridae</taxon>
        <taxon>Pentapetalae</taxon>
        <taxon>rosids</taxon>
        <taxon>malvids</taxon>
        <taxon>Sapindales</taxon>
        <taxon>Rutaceae</taxon>
        <taxon>Aurantioideae</taxon>
        <taxon>Citrus</taxon>
    </lineage>
</organism>
<comment type="caution">
    <text evidence="2">The sequence shown here is derived from an EMBL/GenBank/DDBJ whole genome shotgun (WGS) entry which is preliminary data.</text>
</comment>
<evidence type="ECO:0000256" key="1">
    <source>
        <dbReference type="SAM" id="MobiDB-lite"/>
    </source>
</evidence>
<sequence>MLVRAAAHHSDQGRSGAYQPMLKGEEMDSVGLHYRGQSTILDVDKHFIMRRVRIHARYLRILGSMLLHPSTILGGEKCIKPIVTR</sequence>
<keyword evidence="3" id="KW-1185">Reference proteome</keyword>
<evidence type="ECO:0000313" key="3">
    <source>
        <dbReference type="Proteomes" id="UP000236630"/>
    </source>
</evidence>
<dbReference type="Proteomes" id="UP000236630">
    <property type="component" value="Unassembled WGS sequence"/>
</dbReference>
<dbReference type="AlphaFoldDB" id="A0A2H5PTX5"/>
<accession>A0A2H5PTX5</accession>